<reference evidence="1 2" key="1">
    <citation type="journal article" date="2021" name="Elife">
        <title>Chloroplast acquisition without the gene transfer in kleptoplastic sea slugs, Plakobranchus ocellatus.</title>
        <authorList>
            <person name="Maeda T."/>
            <person name="Takahashi S."/>
            <person name="Yoshida T."/>
            <person name="Shimamura S."/>
            <person name="Takaki Y."/>
            <person name="Nagai Y."/>
            <person name="Toyoda A."/>
            <person name="Suzuki Y."/>
            <person name="Arimoto A."/>
            <person name="Ishii H."/>
            <person name="Satoh N."/>
            <person name="Nishiyama T."/>
            <person name="Hasebe M."/>
            <person name="Maruyama T."/>
            <person name="Minagawa J."/>
            <person name="Obokata J."/>
            <person name="Shigenobu S."/>
        </authorList>
    </citation>
    <scope>NUCLEOTIDE SEQUENCE [LARGE SCALE GENOMIC DNA]</scope>
</reference>
<name>A0AAV3YRT9_9GAST</name>
<organism evidence="1 2">
    <name type="scientific">Plakobranchus ocellatus</name>
    <dbReference type="NCBI Taxonomy" id="259542"/>
    <lineage>
        <taxon>Eukaryota</taxon>
        <taxon>Metazoa</taxon>
        <taxon>Spiralia</taxon>
        <taxon>Lophotrochozoa</taxon>
        <taxon>Mollusca</taxon>
        <taxon>Gastropoda</taxon>
        <taxon>Heterobranchia</taxon>
        <taxon>Euthyneura</taxon>
        <taxon>Panpulmonata</taxon>
        <taxon>Sacoglossa</taxon>
        <taxon>Placobranchoidea</taxon>
        <taxon>Plakobranchidae</taxon>
        <taxon>Plakobranchus</taxon>
    </lineage>
</organism>
<sequence>MWILQNISDGKASLNFPRSYGEPTLETAVHAPNNTFLKILSFFGASTSAHQVGYLKHRRYPLCFTAQSYASGSVGYKGKGVPFGDHAYWWTRKLLPPV</sequence>
<keyword evidence="2" id="KW-1185">Reference proteome</keyword>
<protein>
    <submittedName>
        <fullName evidence="1">Uncharacterized protein</fullName>
    </submittedName>
</protein>
<comment type="caution">
    <text evidence="1">The sequence shown here is derived from an EMBL/GenBank/DDBJ whole genome shotgun (WGS) entry which is preliminary data.</text>
</comment>
<proteinExistence type="predicted"/>
<dbReference type="EMBL" id="BLXT01001969">
    <property type="protein sequence ID" value="GFN89855.1"/>
    <property type="molecule type" value="Genomic_DNA"/>
</dbReference>
<dbReference type="AlphaFoldDB" id="A0AAV3YRT9"/>
<gene>
    <name evidence="1" type="ORF">PoB_001636100</name>
</gene>
<evidence type="ECO:0000313" key="1">
    <source>
        <dbReference type="EMBL" id="GFN89855.1"/>
    </source>
</evidence>
<dbReference type="Proteomes" id="UP000735302">
    <property type="component" value="Unassembled WGS sequence"/>
</dbReference>
<evidence type="ECO:0000313" key="2">
    <source>
        <dbReference type="Proteomes" id="UP000735302"/>
    </source>
</evidence>
<accession>A0AAV3YRT9</accession>